<evidence type="ECO:0000313" key="3">
    <source>
        <dbReference type="Proteomes" id="UP000076408"/>
    </source>
</evidence>
<feature type="compositionally biased region" description="Polar residues" evidence="1">
    <location>
        <begin position="33"/>
        <end position="42"/>
    </location>
</feature>
<dbReference type="Proteomes" id="UP000076408">
    <property type="component" value="Unassembled WGS sequence"/>
</dbReference>
<feature type="compositionally biased region" description="Basic and acidic residues" evidence="1">
    <location>
        <begin position="54"/>
        <end position="75"/>
    </location>
</feature>
<dbReference type="VEuPathDB" id="VectorBase:ASTEI20_031743"/>
<feature type="region of interest" description="Disordered" evidence="1">
    <location>
        <begin position="33"/>
        <end position="99"/>
    </location>
</feature>
<feature type="compositionally biased region" description="Polar residues" evidence="1">
    <location>
        <begin position="429"/>
        <end position="438"/>
    </location>
</feature>
<sequence>MSKQSGKEADKIITYGTPTLNDWKIYLRNLHQNPNQNMATPDSSSSESSFELEESFKALLDRKRREMQNKVTDERMQEEDSDVATRAAPEPGKQFIGNDSTFLEQDSISKLSDTSFEEMERICAVLDKVNGFDTSVKVQADIAKPPAPAMLSQPSTFGDVTQLDDIDEPSGLWENTILPVGAAALSPVKRMHMLRPSTILEESTLSGPTSKNSSIETFVSAKQATGEGESVNVNSATSASEVYRTAQDTFDTDSYARSSILDMDSGVTSDMTAADNRTNTYEQRGEEESGYSKDSTREADSLQEEQNVIVLDSSESEVEDEPGTEYIKEGHETLGNTYPLDSLASERDESLLEREPPSLLYDGHEESTQNCSDELSVMDEMPDRFNDTLEETDFMLKQGLKLMALKKQQQEEQERRAQQEERMHEKQQPVKSRTNSGSDDGYRPLLHTPSDKNAKQAAQLGSHLSYLTPTSGMSSRLNVPNGSHGGFKQALFSSAGKNSATKNPPIGAAGAGSTGSFKKPVSRLPHLKVTGRKFDHIVSPIGAYIKKTPQSMLQTKINCPNKNLIDVLHSENRDSAVSTGSSQGCKENQGFNLKGYTSSLPGKGVISSNRAHVLDERNVVRIPGGEKMQKLINSSPTMVIRHEGRIKYAEQGAGGERMLAPHNISAMTDDSLADLSVLSSDVSVRVLKDAKRYN</sequence>
<protein>
    <recommendedName>
        <fullName evidence="4">Septin interacting protein</fullName>
    </recommendedName>
</protein>
<name>A0A182YLQ4_ANOST</name>
<feature type="region of interest" description="Disordered" evidence="1">
    <location>
        <begin position="406"/>
        <end position="458"/>
    </location>
</feature>
<evidence type="ECO:0008006" key="4">
    <source>
        <dbReference type="Google" id="ProtNLM"/>
    </source>
</evidence>
<feature type="compositionally biased region" description="Polar residues" evidence="1">
    <location>
        <begin position="267"/>
        <end position="282"/>
    </location>
</feature>
<feature type="region of interest" description="Disordered" evidence="1">
    <location>
        <begin position="267"/>
        <end position="303"/>
    </location>
</feature>
<evidence type="ECO:0000313" key="2">
    <source>
        <dbReference type="EnsemblMetazoa" id="ASTEI09390-PA"/>
    </source>
</evidence>
<dbReference type="AlphaFoldDB" id="A0A182YLQ4"/>
<feature type="compositionally biased region" description="Basic and acidic residues" evidence="1">
    <location>
        <begin position="408"/>
        <end position="428"/>
    </location>
</feature>
<reference evidence="2" key="2">
    <citation type="submission" date="2020-05" db="UniProtKB">
        <authorList>
            <consortium name="EnsemblMetazoa"/>
        </authorList>
    </citation>
    <scope>IDENTIFICATION</scope>
    <source>
        <strain evidence="2">Indian</strain>
    </source>
</reference>
<feature type="compositionally biased region" description="Basic and acidic residues" evidence="1">
    <location>
        <begin position="283"/>
        <end position="300"/>
    </location>
</feature>
<dbReference type="OMA" id="NTEEWRQ"/>
<organism evidence="2 3">
    <name type="scientific">Anopheles stephensi</name>
    <name type="common">Indo-Pakistan malaria mosquito</name>
    <dbReference type="NCBI Taxonomy" id="30069"/>
    <lineage>
        <taxon>Eukaryota</taxon>
        <taxon>Metazoa</taxon>
        <taxon>Ecdysozoa</taxon>
        <taxon>Arthropoda</taxon>
        <taxon>Hexapoda</taxon>
        <taxon>Insecta</taxon>
        <taxon>Pterygota</taxon>
        <taxon>Neoptera</taxon>
        <taxon>Endopterygota</taxon>
        <taxon>Diptera</taxon>
        <taxon>Nematocera</taxon>
        <taxon>Culicoidea</taxon>
        <taxon>Culicidae</taxon>
        <taxon>Anophelinae</taxon>
        <taxon>Anopheles</taxon>
    </lineage>
</organism>
<dbReference type="EnsemblMetazoa" id="ASTEI09390-RA">
    <property type="protein sequence ID" value="ASTEI09390-PA"/>
    <property type="gene ID" value="ASTEI09390"/>
</dbReference>
<evidence type="ECO:0000256" key="1">
    <source>
        <dbReference type="SAM" id="MobiDB-lite"/>
    </source>
</evidence>
<dbReference type="VEuPathDB" id="VectorBase:ASTEI09390"/>
<keyword evidence="3" id="KW-1185">Reference proteome</keyword>
<dbReference type="VEuPathDB" id="VectorBase:ASTE009080"/>
<reference evidence="3" key="1">
    <citation type="journal article" date="2014" name="Genome Biol.">
        <title>Genome analysis of a major urban malaria vector mosquito, Anopheles stephensi.</title>
        <authorList>
            <person name="Jiang X."/>
            <person name="Peery A."/>
            <person name="Hall A.B."/>
            <person name="Sharma A."/>
            <person name="Chen X.G."/>
            <person name="Waterhouse R.M."/>
            <person name="Komissarov A."/>
            <person name="Riehle M.M."/>
            <person name="Shouche Y."/>
            <person name="Sharakhova M.V."/>
            <person name="Lawson D."/>
            <person name="Pakpour N."/>
            <person name="Arensburger P."/>
            <person name="Davidson V.L."/>
            <person name="Eiglmeier K."/>
            <person name="Emrich S."/>
            <person name="George P."/>
            <person name="Kennedy R.C."/>
            <person name="Mane S.P."/>
            <person name="Maslen G."/>
            <person name="Oringanje C."/>
            <person name="Qi Y."/>
            <person name="Settlage R."/>
            <person name="Tojo M."/>
            <person name="Tubio J.M."/>
            <person name="Unger M.F."/>
            <person name="Wang B."/>
            <person name="Vernick K.D."/>
            <person name="Ribeiro J.M."/>
            <person name="James A.A."/>
            <person name="Michel K."/>
            <person name="Riehle M.A."/>
            <person name="Luckhart S."/>
            <person name="Sharakhov I.V."/>
            <person name="Tu Z."/>
        </authorList>
    </citation>
    <scope>NUCLEOTIDE SEQUENCE [LARGE SCALE GENOMIC DNA]</scope>
    <source>
        <strain evidence="3">Indian</strain>
    </source>
</reference>
<accession>A0A182YLQ4</accession>
<dbReference type="STRING" id="30069.A0A182YLQ4"/>
<proteinExistence type="predicted"/>
<feature type="region of interest" description="Disordered" evidence="1">
    <location>
        <begin position="495"/>
        <end position="521"/>
    </location>
</feature>